<evidence type="ECO:0000256" key="1">
    <source>
        <dbReference type="ARBA" id="ARBA00008833"/>
    </source>
</evidence>
<keyword evidence="9 11" id="KW-0732">Signal</keyword>
<comment type="similarity">
    <text evidence="1 9 11">Belongs to the glycosyl hydrolase 67 family.</text>
</comment>
<comment type="caution">
    <text evidence="15">The sequence shown here is derived from an EMBL/GenBank/DDBJ whole genome shotgun (WGS) entry which is preliminary data.</text>
</comment>
<sequence>MRARWGLLALVAAVAVAENGLSGWLRYAPLPDGQRQQYASSLPSHIVALNSTSTSPVYTAGQELQDGIQRILGRKLKISQEHSAWTSFNSSFVLVGTLSAYDKLGSQNLSTDLVPDGFWLNIKGGAVTIVGQNGRGALYGAFEYLSRIAQGNFADADIVSNPDAPIRWVNEWDNMDGTIERGYAGRSIFFANGSVATDLTRVSQYARLLASVRINGIVVNNVNANPRMLTNETIAGLKRIADSMRPYGVRVGISLNFASPGPDGLKETATFDPLDPTVIAWWEAKTNQIYQQIPDWAGYLVKANSEGQPGPLTYNRTLADGANLFARALRPHGGIIMFRAFVYNSNMNPAVWKDDRANAAYDFFKELDGEFLDNVIVQIKYGPIDFQVREPASPLFAHLPNTNAAIELQITQEYLGQQDHLVYTPPLWKTILDFDMRVGGKPSLVRDIVSGQRFNRTLGGYAGVVNVGTNPNWLGSHLAMSNLYAYGRLAWDPTGDVQSLLQDWIRLTFGSEPSVVKVITDISMASWPAYENYTGNLGIQTLTDILYTHFGPCPQCQENRWGQWTRADKSTIGMDRTVSNGTGNSGQYPPEVAAVFENLETTPDNLLLWFHHVNYTHRLHSGKTVIQHFYDAHYDGAAAAQTFVPAWQSLQGKVDGARFDDVLFKLRFQAGHALVWRDAVAGYYYNLSGIADEASRVGHHPYRIEAESMALSGGYRPVAVDPFEAASNSTAIVVGSGPNNNGSGEAATVLDFPLGTYDIAVGYFDVAGGRAHYGAFLNGEPLHEWYGDLEDHLGHEFSTKLDAHSATRITIPNVDVKRGDVLKIIGLADGNEGAPLDYVAILPKGVVD</sequence>
<dbReference type="PANTHER" id="PTHR39207:SF1">
    <property type="entry name" value="ALPHA-GLUCURONIDASE A"/>
    <property type="match status" value="1"/>
</dbReference>
<dbReference type="GO" id="GO:0045493">
    <property type="term" value="P:xylan catabolic process"/>
    <property type="evidence" value="ECO:0007669"/>
    <property type="project" value="UniProtKB-KW"/>
</dbReference>
<proteinExistence type="inferred from homology"/>
<keyword evidence="5 11" id="KW-0119">Carbohydrate metabolism</keyword>
<name>A0AA40AJ64_9PEZI</name>
<dbReference type="InterPro" id="IPR029018">
    <property type="entry name" value="Hex-like_dom2"/>
</dbReference>
<evidence type="ECO:0000313" key="16">
    <source>
        <dbReference type="Proteomes" id="UP001172101"/>
    </source>
</evidence>
<keyword evidence="4 9" id="KW-0378">Hydrolase</keyword>
<dbReference type="Gene3D" id="3.20.20.80">
    <property type="entry name" value="Glycosidases"/>
    <property type="match status" value="1"/>
</dbReference>
<evidence type="ECO:0000256" key="11">
    <source>
        <dbReference type="RuleBase" id="RU361198"/>
    </source>
</evidence>
<dbReference type="InterPro" id="IPR005154">
    <property type="entry name" value="Glyco_hydro_67_aGlcAse_N"/>
</dbReference>
<dbReference type="Gene3D" id="3.30.379.10">
    <property type="entry name" value="Chitobiase/beta-hexosaminidase domain 2-like"/>
    <property type="match status" value="1"/>
</dbReference>
<keyword evidence="6 9" id="KW-0326">Glycosidase</keyword>
<dbReference type="Pfam" id="PF07477">
    <property type="entry name" value="Glyco_hydro_67C"/>
    <property type="match status" value="1"/>
</dbReference>
<organism evidence="15 16">
    <name type="scientific">Lasiosphaeria miniovina</name>
    <dbReference type="NCBI Taxonomy" id="1954250"/>
    <lineage>
        <taxon>Eukaryota</taxon>
        <taxon>Fungi</taxon>
        <taxon>Dikarya</taxon>
        <taxon>Ascomycota</taxon>
        <taxon>Pezizomycotina</taxon>
        <taxon>Sordariomycetes</taxon>
        <taxon>Sordariomycetidae</taxon>
        <taxon>Sordariales</taxon>
        <taxon>Lasiosphaeriaceae</taxon>
        <taxon>Lasiosphaeria</taxon>
    </lineage>
</organism>
<dbReference type="InterPro" id="IPR011395">
    <property type="entry name" value="Glyco_hydro_67_aGlcAse"/>
</dbReference>
<feature type="domain" description="Glycosyl hydrolase family 67 C-terminal" evidence="13">
    <location>
        <begin position="475"/>
        <end position="696"/>
    </location>
</feature>
<dbReference type="InterPro" id="IPR011099">
    <property type="entry name" value="Glyco_hydro_67_C"/>
</dbReference>
<evidence type="ECO:0000256" key="7">
    <source>
        <dbReference type="ARBA" id="ARBA00023326"/>
    </source>
</evidence>
<evidence type="ECO:0000256" key="2">
    <source>
        <dbReference type="ARBA" id="ARBA00012271"/>
    </source>
</evidence>
<evidence type="ECO:0000256" key="6">
    <source>
        <dbReference type="ARBA" id="ARBA00023295"/>
    </source>
</evidence>
<dbReference type="SUPFAM" id="SSF51445">
    <property type="entry name" value="(Trans)glycosidases"/>
    <property type="match status" value="1"/>
</dbReference>
<dbReference type="Pfam" id="PF03648">
    <property type="entry name" value="Glyco_hydro_67N"/>
    <property type="match status" value="1"/>
</dbReference>
<evidence type="ECO:0000256" key="3">
    <source>
        <dbReference type="ARBA" id="ARBA00022651"/>
    </source>
</evidence>
<evidence type="ECO:0000256" key="4">
    <source>
        <dbReference type="ARBA" id="ARBA00022801"/>
    </source>
</evidence>
<evidence type="ECO:0000259" key="12">
    <source>
        <dbReference type="Pfam" id="PF03648"/>
    </source>
</evidence>
<dbReference type="InterPro" id="IPR011100">
    <property type="entry name" value="Glyco_hydro_67_cat"/>
</dbReference>
<feature type="active site" description="Proton donor" evidence="10">
    <location>
        <position position="306"/>
    </location>
</feature>
<evidence type="ECO:0000256" key="10">
    <source>
        <dbReference type="PIRSR" id="PIRSR029900-1"/>
    </source>
</evidence>
<keyword evidence="7 11" id="KW-0624">Polysaccharide degradation</keyword>
<dbReference type="AlphaFoldDB" id="A0AA40AJ64"/>
<feature type="domain" description="Glycosyl hydrolase family 67 catalytic" evidence="14">
    <location>
        <begin position="150"/>
        <end position="473"/>
    </location>
</feature>
<dbReference type="Gene3D" id="3.90.1330.10">
    <property type="entry name" value="Alpha-glucuronidase, C-terminal domain"/>
    <property type="match status" value="1"/>
</dbReference>
<evidence type="ECO:0000256" key="8">
    <source>
        <dbReference type="ARBA" id="ARBA00048838"/>
    </source>
</evidence>
<dbReference type="InterPro" id="IPR037054">
    <property type="entry name" value="A-glucoronidase_C_sf"/>
</dbReference>
<dbReference type="PIRSF" id="PIRSF029900">
    <property type="entry name" value="Alpha-glucuronds"/>
    <property type="match status" value="1"/>
</dbReference>
<comment type="function">
    <text evidence="11">Alpha-glucuronidase involved in the hydrolysis of xylan, a major structural heterogeneous polysaccharide found in plant biomass representing the second most abundant polysaccharide in the biosphere, after cellulose. Releases 4-O-methylglucuronic acid from xylan.</text>
</comment>
<keyword evidence="16" id="KW-1185">Reference proteome</keyword>
<feature type="active site" description="Proton acceptor" evidence="10">
    <location>
        <position position="385"/>
    </location>
</feature>
<feature type="chain" id="PRO_5041481522" description="Alpha-glucuronidase" evidence="9 11">
    <location>
        <begin position="18"/>
        <end position="848"/>
    </location>
</feature>
<dbReference type="Pfam" id="PF07488">
    <property type="entry name" value="Glyco_hydro_67M"/>
    <property type="match status" value="1"/>
</dbReference>
<dbReference type="GO" id="GO:0005576">
    <property type="term" value="C:extracellular region"/>
    <property type="evidence" value="ECO:0007669"/>
    <property type="project" value="UniProtKB-SubCell"/>
</dbReference>
<reference evidence="15" key="1">
    <citation type="submission" date="2023-06" db="EMBL/GenBank/DDBJ databases">
        <title>Genome-scale phylogeny and comparative genomics of the fungal order Sordariales.</title>
        <authorList>
            <consortium name="Lawrence Berkeley National Laboratory"/>
            <person name="Hensen N."/>
            <person name="Bonometti L."/>
            <person name="Westerberg I."/>
            <person name="Brannstrom I.O."/>
            <person name="Guillou S."/>
            <person name="Cros-Aarteil S."/>
            <person name="Calhoun S."/>
            <person name="Haridas S."/>
            <person name="Kuo A."/>
            <person name="Mondo S."/>
            <person name="Pangilinan J."/>
            <person name="Riley R."/>
            <person name="LaButti K."/>
            <person name="Andreopoulos B."/>
            <person name="Lipzen A."/>
            <person name="Chen C."/>
            <person name="Yanf M."/>
            <person name="Daum C."/>
            <person name="Ng V."/>
            <person name="Clum A."/>
            <person name="Steindorff A."/>
            <person name="Ohm R."/>
            <person name="Martin F."/>
            <person name="Silar P."/>
            <person name="Natvig D."/>
            <person name="Lalanne C."/>
            <person name="Gautier V."/>
            <person name="Ament-velasquez S.L."/>
            <person name="Kruys A."/>
            <person name="Hutchinson M.I."/>
            <person name="Powell A.J."/>
            <person name="Barry K."/>
            <person name="Miller A.N."/>
            <person name="Grigoriev I.V."/>
            <person name="Debuchy R."/>
            <person name="Gladieux P."/>
            <person name="Thoren M.H."/>
            <person name="Johannesson H."/>
        </authorList>
    </citation>
    <scope>NUCLEOTIDE SEQUENCE</scope>
    <source>
        <strain evidence="15">SMH2392-1A</strain>
    </source>
</reference>
<dbReference type="EMBL" id="JAUIRO010000004">
    <property type="protein sequence ID" value="KAK0716792.1"/>
    <property type="molecule type" value="Genomic_DNA"/>
</dbReference>
<evidence type="ECO:0000313" key="15">
    <source>
        <dbReference type="EMBL" id="KAK0716792.1"/>
    </source>
</evidence>
<comment type="subcellular location">
    <subcellularLocation>
        <location evidence="9 11">Secreted</location>
    </subcellularLocation>
</comment>
<dbReference type="GO" id="GO:0046559">
    <property type="term" value="F:alpha-glucuronidase activity"/>
    <property type="evidence" value="ECO:0007669"/>
    <property type="project" value="UniProtKB-EC"/>
</dbReference>
<feature type="active site" description="Proton acceptor" evidence="10">
    <location>
        <position position="413"/>
    </location>
</feature>
<dbReference type="Proteomes" id="UP001172101">
    <property type="component" value="Unassembled WGS sequence"/>
</dbReference>
<comment type="catalytic activity">
    <reaction evidence="8 9 11">
        <text>an alpha-D-glucuronoside + H2O = D-glucuronate + an alcohol</text>
        <dbReference type="Rhea" id="RHEA:20005"/>
        <dbReference type="ChEBI" id="CHEBI:15377"/>
        <dbReference type="ChEBI" id="CHEBI:30879"/>
        <dbReference type="ChEBI" id="CHEBI:58720"/>
        <dbReference type="ChEBI" id="CHEBI:58899"/>
        <dbReference type="EC" id="3.2.1.139"/>
    </reaction>
</comment>
<keyword evidence="3 9" id="KW-0858">Xylan degradation</keyword>
<evidence type="ECO:0000256" key="9">
    <source>
        <dbReference type="PIRNR" id="PIRNR029900"/>
    </source>
</evidence>
<dbReference type="InterPro" id="IPR017853">
    <property type="entry name" value="GH"/>
</dbReference>
<dbReference type="CDD" id="cd02795">
    <property type="entry name" value="CBM6-CBM35-CBM36_like"/>
    <property type="match status" value="1"/>
</dbReference>
<keyword evidence="9" id="KW-0964">Secreted</keyword>
<evidence type="ECO:0000259" key="14">
    <source>
        <dbReference type="Pfam" id="PF07488"/>
    </source>
</evidence>
<accession>A0AA40AJ64</accession>
<feature type="signal peptide" evidence="9 11">
    <location>
        <begin position="1"/>
        <end position="17"/>
    </location>
</feature>
<dbReference type="SUPFAM" id="SSF55545">
    <property type="entry name" value="beta-N-acetylhexosaminidase-like domain"/>
    <property type="match status" value="1"/>
</dbReference>
<evidence type="ECO:0000259" key="13">
    <source>
        <dbReference type="Pfam" id="PF07477"/>
    </source>
</evidence>
<dbReference type="EC" id="3.2.1.139" evidence="2 9"/>
<dbReference type="PANTHER" id="PTHR39207">
    <property type="entry name" value="ALPHA-GLUCURONIDASE A"/>
    <property type="match status" value="1"/>
</dbReference>
<gene>
    <name evidence="11" type="primary">aguA</name>
    <name evidence="15" type="ORF">B0T26DRAFT_646710</name>
</gene>
<evidence type="ECO:0000256" key="5">
    <source>
        <dbReference type="ARBA" id="ARBA00023277"/>
    </source>
</evidence>
<protein>
    <recommendedName>
        <fullName evidence="2 9">Alpha-glucuronidase</fullName>
        <ecNumber evidence="2 9">3.2.1.139</ecNumber>
    </recommendedName>
</protein>
<feature type="domain" description="Alpha glucuronidase N-terminal" evidence="12">
    <location>
        <begin position="23"/>
        <end position="144"/>
    </location>
</feature>